<reference evidence="2 3" key="1">
    <citation type="submission" date="2018-02" db="EMBL/GenBank/DDBJ databases">
        <title>Draft genome sequences of Elsinoe sp., causing black scab on jojoba.</title>
        <authorList>
            <person name="Stodart B."/>
            <person name="Jeffress S."/>
            <person name="Ash G."/>
            <person name="Arun Chinnappa K."/>
        </authorList>
    </citation>
    <scope>NUCLEOTIDE SEQUENCE [LARGE SCALE GENOMIC DNA]</scope>
    <source>
        <strain evidence="2 3">Hillstone_2</strain>
    </source>
</reference>
<organism evidence="2 3">
    <name type="scientific">Elsinoe australis</name>
    <dbReference type="NCBI Taxonomy" id="40998"/>
    <lineage>
        <taxon>Eukaryota</taxon>
        <taxon>Fungi</taxon>
        <taxon>Dikarya</taxon>
        <taxon>Ascomycota</taxon>
        <taxon>Pezizomycotina</taxon>
        <taxon>Dothideomycetes</taxon>
        <taxon>Dothideomycetidae</taxon>
        <taxon>Myriangiales</taxon>
        <taxon>Elsinoaceae</taxon>
        <taxon>Elsinoe</taxon>
    </lineage>
</organism>
<proteinExistence type="predicted"/>
<comment type="caution">
    <text evidence="2">The sequence shown here is derived from an EMBL/GenBank/DDBJ whole genome shotgun (WGS) entry which is preliminary data.</text>
</comment>
<protein>
    <submittedName>
        <fullName evidence="2">Uncharacterized protein</fullName>
    </submittedName>
</protein>
<gene>
    <name evidence="2" type="ORF">C1H76_3335</name>
</gene>
<evidence type="ECO:0000256" key="1">
    <source>
        <dbReference type="SAM" id="MobiDB-lite"/>
    </source>
</evidence>
<feature type="region of interest" description="Disordered" evidence="1">
    <location>
        <begin position="100"/>
        <end position="123"/>
    </location>
</feature>
<dbReference type="Proteomes" id="UP000308133">
    <property type="component" value="Unassembled WGS sequence"/>
</dbReference>
<sequence>MSGPHYIRDLPFAEIHPLIRKYTLVDVQRVFTLDQHMPPINELYRRLVQLQHIVVSVIANKGIRAAEEKVDKEIADERAKQLAGEDLAWTNAMKYATDWNQMPQTERAKAHKDTNDDGDDYTKYSKTKLNRMRSEASQMIVFMLINTLLQICKRAPPVPFAMAVALVQALSVEFDHPDRSAWSQVVHDVFFTAGRSWSTMGVPSKAAVAKFIITSMQPNDAKRIIGPRVYDALNNTKSLIAGIKALMAMQQTSSSRNGDVSTTVLHENESNGCYTYGNQQDKSLREDFVMQEKVFFPGDKEKEYVVATLILDKARVVFDLSGPANKKIEQRTDELEVLMSTMPLPPYGDRTQQFPAPHRPGLDPLDLPRPFGNELVRQRDDALGLSTTFPDDPSIDRQQKDTQIRRLLSRVEGEGNPAGYQTILQAMFDSSEGNAEQGS</sequence>
<name>A0A4U7B0Z7_9PEZI</name>
<accession>A0A4U7B0Z7</accession>
<dbReference type="AlphaFoldDB" id="A0A4U7B0Z7"/>
<evidence type="ECO:0000313" key="3">
    <source>
        <dbReference type="Proteomes" id="UP000308133"/>
    </source>
</evidence>
<feature type="compositionally biased region" description="Basic and acidic residues" evidence="1">
    <location>
        <begin position="106"/>
        <end position="123"/>
    </location>
</feature>
<dbReference type="EMBL" id="PTQR01000041">
    <property type="protein sequence ID" value="TKX24389.1"/>
    <property type="molecule type" value="Genomic_DNA"/>
</dbReference>
<evidence type="ECO:0000313" key="2">
    <source>
        <dbReference type="EMBL" id="TKX24389.1"/>
    </source>
</evidence>